<dbReference type="GO" id="GO:0044205">
    <property type="term" value="P:'de novo' UMP biosynthetic process"/>
    <property type="evidence" value="ECO:0007669"/>
    <property type="project" value="UniProtKB-UniRule"/>
</dbReference>
<feature type="active site" evidence="11">
    <location>
        <position position="361"/>
    </location>
</feature>
<keyword evidence="8 11" id="KW-0665">Pyrimidine biosynthesis</keyword>
<dbReference type="InterPro" id="IPR050472">
    <property type="entry name" value="Anth_synth/Amidotransfase"/>
</dbReference>
<reference evidence="13 14" key="1">
    <citation type="submission" date="2019-02" db="EMBL/GenBank/DDBJ databases">
        <title>Deep-cultivation of Planctomycetes and their phenomic and genomic characterization uncovers novel biology.</title>
        <authorList>
            <person name="Wiegand S."/>
            <person name="Jogler M."/>
            <person name="Boedeker C."/>
            <person name="Pinto D."/>
            <person name="Vollmers J."/>
            <person name="Rivas-Marin E."/>
            <person name="Kohn T."/>
            <person name="Peeters S.H."/>
            <person name="Heuer A."/>
            <person name="Rast P."/>
            <person name="Oberbeckmann S."/>
            <person name="Bunk B."/>
            <person name="Jeske O."/>
            <person name="Meyerdierks A."/>
            <person name="Storesund J.E."/>
            <person name="Kallscheuer N."/>
            <person name="Luecker S."/>
            <person name="Lage O.M."/>
            <person name="Pohl T."/>
            <person name="Merkel B.J."/>
            <person name="Hornburger P."/>
            <person name="Mueller R.-W."/>
            <person name="Bruemmer F."/>
            <person name="Labrenz M."/>
            <person name="Spormann A.M."/>
            <person name="Op den Camp H."/>
            <person name="Overmann J."/>
            <person name="Amann R."/>
            <person name="Jetten M.S.M."/>
            <person name="Mascher T."/>
            <person name="Medema M.H."/>
            <person name="Devos D.P."/>
            <person name="Kaster A.-K."/>
            <person name="Ovreas L."/>
            <person name="Rohde M."/>
            <person name="Galperin M.Y."/>
            <person name="Jogler C."/>
        </authorList>
    </citation>
    <scope>NUCLEOTIDE SEQUENCE [LARGE SCALE GENOMIC DNA]</scope>
    <source>
        <strain evidence="13 14">Q31a</strain>
    </source>
</reference>
<dbReference type="AlphaFoldDB" id="A0A518G3Z2"/>
<dbReference type="PANTHER" id="PTHR43418:SF7">
    <property type="entry name" value="CARBAMOYL-PHOSPHATE SYNTHASE SMALL CHAIN"/>
    <property type="match status" value="1"/>
</dbReference>
<dbReference type="GO" id="GO:0005524">
    <property type="term" value="F:ATP binding"/>
    <property type="evidence" value="ECO:0007669"/>
    <property type="project" value="UniProtKB-UniRule"/>
</dbReference>
<evidence type="ECO:0000256" key="5">
    <source>
        <dbReference type="ARBA" id="ARBA00022741"/>
    </source>
</evidence>
<dbReference type="OrthoDB" id="9804328at2"/>
<feature type="region of interest" description="CPSase" evidence="11">
    <location>
        <begin position="1"/>
        <end position="201"/>
    </location>
</feature>
<dbReference type="HAMAP" id="MF_01209">
    <property type="entry name" value="CPSase_S_chain"/>
    <property type="match status" value="1"/>
</dbReference>
<accession>A0A518G3Z2</accession>
<keyword evidence="5 11" id="KW-0547">Nucleotide-binding</keyword>
<dbReference type="UniPathway" id="UPA00070">
    <property type="reaction ID" value="UER00115"/>
</dbReference>
<dbReference type="Pfam" id="PF00988">
    <property type="entry name" value="CPSase_sm_chain"/>
    <property type="match status" value="1"/>
</dbReference>
<dbReference type="GO" id="GO:0006541">
    <property type="term" value="P:glutamine metabolic process"/>
    <property type="evidence" value="ECO:0007669"/>
    <property type="project" value="InterPro"/>
</dbReference>
<evidence type="ECO:0000256" key="11">
    <source>
        <dbReference type="HAMAP-Rule" id="MF_01209"/>
    </source>
</evidence>
<feature type="binding site" evidence="11">
    <location>
        <position position="250"/>
    </location>
    <ligand>
        <name>L-glutamine</name>
        <dbReference type="ChEBI" id="CHEBI:58359"/>
    </ligand>
</feature>
<evidence type="ECO:0000256" key="1">
    <source>
        <dbReference type="ARBA" id="ARBA00004812"/>
    </source>
</evidence>
<dbReference type="InterPro" id="IPR035686">
    <property type="entry name" value="CPSase_GATase1"/>
</dbReference>
<evidence type="ECO:0000256" key="3">
    <source>
        <dbReference type="ARBA" id="ARBA00007800"/>
    </source>
</evidence>
<dbReference type="PRINTS" id="PR00096">
    <property type="entry name" value="GATASE"/>
</dbReference>
<dbReference type="PANTHER" id="PTHR43418">
    <property type="entry name" value="MULTIFUNCTIONAL TRYPTOPHAN BIOSYNTHESIS PROTEIN-RELATED"/>
    <property type="match status" value="1"/>
</dbReference>
<dbReference type="UniPathway" id="UPA00068">
    <property type="reaction ID" value="UER00171"/>
</dbReference>
<feature type="binding site" evidence="11">
    <location>
        <position position="278"/>
    </location>
    <ligand>
        <name>L-glutamine</name>
        <dbReference type="ChEBI" id="CHEBI:58359"/>
    </ligand>
</feature>
<dbReference type="InterPro" id="IPR006274">
    <property type="entry name" value="CarbamoylP_synth_ssu"/>
</dbReference>
<comment type="catalytic activity">
    <reaction evidence="9 11">
        <text>hydrogencarbonate + L-glutamine + 2 ATP + H2O = carbamoyl phosphate + L-glutamate + 2 ADP + phosphate + 2 H(+)</text>
        <dbReference type="Rhea" id="RHEA:18633"/>
        <dbReference type="ChEBI" id="CHEBI:15377"/>
        <dbReference type="ChEBI" id="CHEBI:15378"/>
        <dbReference type="ChEBI" id="CHEBI:17544"/>
        <dbReference type="ChEBI" id="CHEBI:29985"/>
        <dbReference type="ChEBI" id="CHEBI:30616"/>
        <dbReference type="ChEBI" id="CHEBI:43474"/>
        <dbReference type="ChEBI" id="CHEBI:58228"/>
        <dbReference type="ChEBI" id="CHEBI:58359"/>
        <dbReference type="ChEBI" id="CHEBI:456216"/>
        <dbReference type="EC" id="6.3.5.5"/>
    </reaction>
</comment>
<dbReference type="CDD" id="cd01744">
    <property type="entry name" value="GATase1_CPSase"/>
    <property type="match status" value="1"/>
</dbReference>
<dbReference type="InterPro" id="IPR002474">
    <property type="entry name" value="CarbamoylP_synth_ssu_N"/>
</dbReference>
<dbReference type="PROSITE" id="PS51273">
    <property type="entry name" value="GATASE_TYPE_1"/>
    <property type="match status" value="1"/>
</dbReference>
<dbReference type="SUPFAM" id="SSF52317">
    <property type="entry name" value="Class I glutamine amidotransferase-like"/>
    <property type="match status" value="1"/>
</dbReference>
<dbReference type="PRINTS" id="PR00097">
    <property type="entry name" value="ANTSNTHASEII"/>
</dbReference>
<feature type="domain" description="Carbamoyl-phosphate synthase small subunit N-terminal" evidence="12">
    <location>
        <begin position="14"/>
        <end position="144"/>
    </location>
</feature>
<dbReference type="NCBIfam" id="TIGR01368">
    <property type="entry name" value="CPSaseIIsmall"/>
    <property type="match status" value="1"/>
</dbReference>
<sequence length="390" mass="42690">MFFGEESELTRSDAAALLAFEDGTVFRGRSIGADGEKAGEVVFNTSMTGYQEILTDPSYCGQIVSMTYTEIGNYGTNNDDVESDQPRVAGFVVRSESRVHSNYRSQEGLTDYLKRHNIVAIAGVDTRALVRHIRSHGALKGILSTSDLDEASLVRKAKESQGLVGRDLVREVIPARARAWNQALHQLGQQDPARTEDPSAPHIVCLDYGMKWNIARHLYDRGNRVTILPGSATASEVMALNPDGIFLSNGPGDPEPLEYAINTIRELTGQRPIFGICLGHQLLSMAAGAKTFKLKFGHRGSNQPVLNLLNERVEITSQNHGFAVEESSLPDCLEITHRNLNDNTIAGVRHKSAPAFSVQYHPEASAGPHDSEYLFGEFQQLVAQNSTASK</sequence>
<evidence type="ECO:0000313" key="13">
    <source>
        <dbReference type="EMBL" id="QDV23317.1"/>
    </source>
</evidence>
<keyword evidence="7 11" id="KW-0315">Glutamine amidotransferase</keyword>
<evidence type="ECO:0000259" key="12">
    <source>
        <dbReference type="SMART" id="SM01097"/>
    </source>
</evidence>
<dbReference type="GO" id="GO:0004088">
    <property type="term" value="F:carbamoyl-phosphate synthase (glutamine-hydrolyzing) activity"/>
    <property type="evidence" value="ECO:0007669"/>
    <property type="project" value="UniProtKB-UniRule"/>
</dbReference>
<dbReference type="GO" id="GO:0006207">
    <property type="term" value="P:'de novo' pyrimidine nucleobase biosynthetic process"/>
    <property type="evidence" value="ECO:0007669"/>
    <property type="project" value="InterPro"/>
</dbReference>
<dbReference type="GO" id="GO:0006526">
    <property type="term" value="P:L-arginine biosynthetic process"/>
    <property type="evidence" value="ECO:0007669"/>
    <property type="project" value="UniProtKB-UniRule"/>
</dbReference>
<evidence type="ECO:0000313" key="14">
    <source>
        <dbReference type="Proteomes" id="UP000318017"/>
    </source>
</evidence>
<dbReference type="NCBIfam" id="NF009475">
    <property type="entry name" value="PRK12838.1"/>
    <property type="match status" value="1"/>
</dbReference>
<gene>
    <name evidence="11 13" type="primary">carA</name>
    <name evidence="13" type="ORF">Q31a_16150</name>
</gene>
<keyword evidence="6 11" id="KW-0067">ATP-binding</keyword>
<keyword evidence="11" id="KW-0028">Amino-acid biosynthesis</keyword>
<comment type="similarity">
    <text evidence="3 11">Belongs to the CarA family.</text>
</comment>
<dbReference type="InterPro" id="IPR017926">
    <property type="entry name" value="GATASE"/>
</dbReference>
<name>A0A518G3Z2_9BACT</name>
<evidence type="ECO:0000256" key="9">
    <source>
        <dbReference type="ARBA" id="ARBA00048816"/>
    </source>
</evidence>
<dbReference type="Pfam" id="PF00117">
    <property type="entry name" value="GATase"/>
    <property type="match status" value="1"/>
</dbReference>
<evidence type="ECO:0000256" key="7">
    <source>
        <dbReference type="ARBA" id="ARBA00022962"/>
    </source>
</evidence>
<feature type="binding site" evidence="11">
    <location>
        <position position="281"/>
    </location>
    <ligand>
        <name>L-glutamine</name>
        <dbReference type="ChEBI" id="CHEBI:58359"/>
    </ligand>
</feature>
<comment type="function">
    <text evidence="11">Small subunit of the glutamine-dependent carbamoyl phosphate synthetase (CPSase). CPSase catalyzes the formation of carbamoyl phosphate from the ammonia moiety of glutamine, carbonate, and phosphate donated by ATP, constituting the first step of 2 biosynthetic pathways, one leading to arginine and/or urea and the other to pyrimidine nucleotides. The small subunit (glutamine amidotransferase) binds and cleaves glutamine to supply the large subunit with the substrate ammonia.</text>
</comment>
<evidence type="ECO:0000256" key="8">
    <source>
        <dbReference type="ARBA" id="ARBA00022975"/>
    </source>
</evidence>
<feature type="active site" description="Nucleophile" evidence="11">
    <location>
        <position position="277"/>
    </location>
</feature>
<evidence type="ECO:0000256" key="6">
    <source>
        <dbReference type="ARBA" id="ARBA00022840"/>
    </source>
</evidence>
<keyword evidence="4 11" id="KW-0436">Ligase</keyword>
<dbReference type="GO" id="GO:0004359">
    <property type="term" value="F:glutaminase activity"/>
    <property type="evidence" value="ECO:0007669"/>
    <property type="project" value="RHEA"/>
</dbReference>
<feature type="binding site" evidence="11">
    <location>
        <position position="252"/>
    </location>
    <ligand>
        <name>L-glutamine</name>
        <dbReference type="ChEBI" id="CHEBI:58359"/>
    </ligand>
</feature>
<evidence type="ECO:0000256" key="4">
    <source>
        <dbReference type="ARBA" id="ARBA00022598"/>
    </source>
</evidence>
<dbReference type="Gene3D" id="3.40.50.880">
    <property type="match status" value="1"/>
</dbReference>
<dbReference type="InterPro" id="IPR036480">
    <property type="entry name" value="CarbP_synth_ssu_N_sf"/>
</dbReference>
<dbReference type="Proteomes" id="UP000318017">
    <property type="component" value="Chromosome"/>
</dbReference>
<comment type="pathway">
    <text evidence="2 11">Amino-acid biosynthesis; L-arginine biosynthesis; carbamoyl phosphate from bicarbonate: step 1/1.</text>
</comment>
<dbReference type="SUPFAM" id="SSF52021">
    <property type="entry name" value="Carbamoyl phosphate synthetase, small subunit N-terminal domain"/>
    <property type="match status" value="1"/>
</dbReference>
<comment type="catalytic activity">
    <reaction evidence="10 11">
        <text>L-glutamine + H2O = L-glutamate + NH4(+)</text>
        <dbReference type="Rhea" id="RHEA:15889"/>
        <dbReference type="ChEBI" id="CHEBI:15377"/>
        <dbReference type="ChEBI" id="CHEBI:28938"/>
        <dbReference type="ChEBI" id="CHEBI:29985"/>
        <dbReference type="ChEBI" id="CHEBI:58359"/>
    </reaction>
</comment>
<dbReference type="PRINTS" id="PR00099">
    <property type="entry name" value="CPSGATASE"/>
</dbReference>
<dbReference type="EMBL" id="CP036298">
    <property type="protein sequence ID" value="QDV23317.1"/>
    <property type="molecule type" value="Genomic_DNA"/>
</dbReference>
<dbReference type="KEGG" id="ahel:Q31a_16150"/>
<evidence type="ECO:0000256" key="10">
    <source>
        <dbReference type="ARBA" id="ARBA00049285"/>
    </source>
</evidence>
<proteinExistence type="inferred from homology"/>
<feature type="binding site" evidence="11">
    <location>
        <position position="58"/>
    </location>
    <ligand>
        <name>L-glutamine</name>
        <dbReference type="ChEBI" id="CHEBI:58359"/>
    </ligand>
</feature>
<keyword evidence="14" id="KW-1185">Reference proteome</keyword>
<feature type="binding site" evidence="11">
    <location>
        <position position="321"/>
    </location>
    <ligand>
        <name>L-glutamine</name>
        <dbReference type="ChEBI" id="CHEBI:58359"/>
    </ligand>
</feature>
<dbReference type="FunFam" id="3.50.30.20:FF:000001">
    <property type="entry name" value="Carbamoyl-phosphate synthase small chain"/>
    <property type="match status" value="1"/>
</dbReference>
<protein>
    <recommendedName>
        <fullName evidence="11">Carbamoyl phosphate synthase small chain</fullName>
        <ecNumber evidence="11">6.3.5.5</ecNumber>
    </recommendedName>
    <alternativeName>
        <fullName evidence="11">Carbamoyl phosphate synthetase glutamine chain</fullName>
    </alternativeName>
</protein>
<feature type="binding site" evidence="11">
    <location>
        <position position="322"/>
    </location>
    <ligand>
        <name>L-glutamine</name>
        <dbReference type="ChEBI" id="CHEBI:58359"/>
    </ligand>
</feature>
<keyword evidence="11" id="KW-0055">Arginine biosynthesis</keyword>
<dbReference type="InterPro" id="IPR029062">
    <property type="entry name" value="Class_I_gatase-like"/>
</dbReference>
<feature type="active site" evidence="11">
    <location>
        <position position="363"/>
    </location>
</feature>
<organism evidence="13 14">
    <name type="scientific">Aureliella helgolandensis</name>
    <dbReference type="NCBI Taxonomy" id="2527968"/>
    <lineage>
        <taxon>Bacteria</taxon>
        <taxon>Pseudomonadati</taxon>
        <taxon>Planctomycetota</taxon>
        <taxon>Planctomycetia</taxon>
        <taxon>Pirellulales</taxon>
        <taxon>Pirellulaceae</taxon>
        <taxon>Aureliella</taxon>
    </lineage>
</organism>
<dbReference type="EC" id="6.3.5.5" evidence="11"/>
<dbReference type="Gene3D" id="3.50.30.20">
    <property type="entry name" value="Carbamoyl-phosphate synthase small subunit, N-terminal domain"/>
    <property type="match status" value="1"/>
</dbReference>
<comment type="pathway">
    <text evidence="1 11">Pyrimidine metabolism; UMP biosynthesis via de novo pathway; (S)-dihydroorotate from bicarbonate: step 1/3.</text>
</comment>
<feature type="binding site" evidence="11">
    <location>
        <position position="319"/>
    </location>
    <ligand>
        <name>L-glutamine</name>
        <dbReference type="ChEBI" id="CHEBI:58359"/>
    </ligand>
</feature>
<evidence type="ECO:0000256" key="2">
    <source>
        <dbReference type="ARBA" id="ARBA00005077"/>
    </source>
</evidence>
<dbReference type="SMART" id="SM01097">
    <property type="entry name" value="CPSase_sm_chain"/>
    <property type="match status" value="1"/>
</dbReference>
<comment type="subunit">
    <text evidence="11">Composed of two chains; the small (or glutamine) chain promotes the hydrolysis of glutamine to ammonia, which is used by the large (or ammonia) chain to synthesize carbamoyl phosphate. Tetramer of heterodimers (alpha,beta)4.</text>
</comment>